<dbReference type="Proteomes" id="UP000271889">
    <property type="component" value="Unassembled WGS sequence"/>
</dbReference>
<dbReference type="AlphaFoldDB" id="A0A3P6TL83"/>
<keyword evidence="2" id="KW-1185">Reference proteome</keyword>
<name>A0A3P6TL83_CYLGO</name>
<organism evidence="1 2">
    <name type="scientific">Cylicostephanus goldi</name>
    <name type="common">Nematode worm</name>
    <dbReference type="NCBI Taxonomy" id="71465"/>
    <lineage>
        <taxon>Eukaryota</taxon>
        <taxon>Metazoa</taxon>
        <taxon>Ecdysozoa</taxon>
        <taxon>Nematoda</taxon>
        <taxon>Chromadorea</taxon>
        <taxon>Rhabditida</taxon>
        <taxon>Rhabditina</taxon>
        <taxon>Rhabditomorpha</taxon>
        <taxon>Strongyloidea</taxon>
        <taxon>Strongylidae</taxon>
        <taxon>Cylicostephanus</taxon>
    </lineage>
</organism>
<sequence length="118" mass="13107">MPGINDIVVVQEKDVLVAKNCPRVLVCKPSTKKNEICAHESIKLWFPGTKALVTKKGKESSAGGGHLDVRVIFLLFFRDHELKITQLEKGELVMIMDPGCDLTFEGGPHSVRHRSDIN</sequence>
<reference evidence="1 2" key="1">
    <citation type="submission" date="2018-11" db="EMBL/GenBank/DDBJ databases">
        <authorList>
            <consortium name="Pathogen Informatics"/>
        </authorList>
    </citation>
    <scope>NUCLEOTIDE SEQUENCE [LARGE SCALE GENOMIC DNA]</scope>
</reference>
<evidence type="ECO:0000313" key="2">
    <source>
        <dbReference type="Proteomes" id="UP000271889"/>
    </source>
</evidence>
<protein>
    <submittedName>
        <fullName evidence="1">Uncharacterized protein</fullName>
    </submittedName>
</protein>
<dbReference type="EMBL" id="UYRV01018858">
    <property type="protein sequence ID" value="VDK65221.1"/>
    <property type="molecule type" value="Genomic_DNA"/>
</dbReference>
<dbReference type="OrthoDB" id="5871687at2759"/>
<proteinExistence type="predicted"/>
<gene>
    <name evidence="1" type="ORF">CGOC_LOCUS5996</name>
</gene>
<evidence type="ECO:0000313" key="1">
    <source>
        <dbReference type="EMBL" id="VDK65221.1"/>
    </source>
</evidence>
<accession>A0A3P6TL83</accession>